<evidence type="ECO:0000313" key="8">
    <source>
        <dbReference type="EMBL" id="ORA41279.1"/>
    </source>
</evidence>
<dbReference type="InterPro" id="IPR003660">
    <property type="entry name" value="HAMP_dom"/>
</dbReference>
<keyword evidence="2 4" id="KW-0812">Transmembrane</keyword>
<reference evidence="8 9" key="1">
    <citation type="submission" date="2016-12" db="EMBL/GenBank/DDBJ databases">
        <title>The new phylogeny of genus Mycobacterium.</title>
        <authorList>
            <person name="Tortoli E."/>
            <person name="Trovato A."/>
            <person name="Cirillo D.M."/>
        </authorList>
    </citation>
    <scope>NUCLEOTIDE SEQUENCE [LARGE SCALE GENOMIC DNA]</scope>
    <source>
        <strain evidence="8 9">DSM 44624</strain>
    </source>
</reference>
<dbReference type="GO" id="GO:0016020">
    <property type="term" value="C:membrane"/>
    <property type="evidence" value="ECO:0007669"/>
    <property type="project" value="InterPro"/>
</dbReference>
<sequence length="509" mass="53609">MDRIFQWVWDRYGPRYSWALCAVMYPLSLPVFLLWSFIVMAFERSGHYGEAAVFTVVAVLVRAYLLVLPGMKEMRAVEQWAAGRAADPTTVLGATYAYARRAVARTVGTDAVWTALFTVGVGAIAGATGSRLVQYAILGAAMGVANMLISVHSFAEGALRPARVAIASDTGIGDSLPRSRPTFANWTNLSMVMTAFASVIAGAMLAAVFDLAAYGPALAVAITCAYTLGVSIPIAVGASFSPILQPIRDLAAGTERVAAGDYSQRLPVVQDDDLGALAASFNRMQAGLAERQRLQAAFGTYVDPALAARLLEQGDDLFTGERREVTVMFVDIRDFTPFAEANTAEDTVARLNALFEIVVPAVVDAGGHVNKFLGDGALAVFNAPNDLVHHADAAVNAAVLIHRSVAERFGGELRIGIGINTGLVIAGTIGGAGKLEFTLIGDTVNVGARVEQLTKTTGDAILLTQQSVDALVSRPVGLADRGFHALKGKSAAVQVFGLELAGDSFASAR</sequence>
<keyword evidence="3 4" id="KW-1133">Transmembrane helix</keyword>
<feature type="domain" description="Guanylate cyclase" evidence="5">
    <location>
        <begin position="326"/>
        <end position="451"/>
    </location>
</feature>
<dbReference type="CDD" id="cd07302">
    <property type="entry name" value="CHD"/>
    <property type="match status" value="1"/>
</dbReference>
<keyword evidence="10" id="KW-1185">Reference proteome</keyword>
<accession>A0A7I7VY58</accession>
<dbReference type="PANTHER" id="PTHR43081">
    <property type="entry name" value="ADENYLATE CYCLASE, TERMINAL-DIFFERENTIATION SPECIFIC-RELATED"/>
    <property type="match status" value="1"/>
</dbReference>
<evidence type="ECO:0000256" key="1">
    <source>
        <dbReference type="ARBA" id="ARBA00005381"/>
    </source>
</evidence>
<dbReference type="SMART" id="SM00044">
    <property type="entry name" value="CYCc"/>
    <property type="match status" value="1"/>
</dbReference>
<dbReference type="PANTHER" id="PTHR43081:SF1">
    <property type="entry name" value="ADENYLATE CYCLASE, TERMINAL-DIFFERENTIATION SPECIFIC"/>
    <property type="match status" value="1"/>
</dbReference>
<dbReference type="SUPFAM" id="SSF158472">
    <property type="entry name" value="HAMP domain-like"/>
    <property type="match status" value="1"/>
</dbReference>
<dbReference type="GO" id="GO:0035556">
    <property type="term" value="P:intracellular signal transduction"/>
    <property type="evidence" value="ECO:0007669"/>
    <property type="project" value="InterPro"/>
</dbReference>
<feature type="transmembrane region" description="Helical" evidence="4">
    <location>
        <begin position="48"/>
        <end position="67"/>
    </location>
</feature>
<feature type="transmembrane region" description="Helical" evidence="4">
    <location>
        <begin position="20"/>
        <end position="42"/>
    </location>
</feature>
<dbReference type="GO" id="GO:0006171">
    <property type="term" value="P:cAMP biosynthetic process"/>
    <property type="evidence" value="ECO:0007669"/>
    <property type="project" value="TreeGrafter"/>
</dbReference>
<organism evidence="8 9">
    <name type="scientific">Mycobacterium branderi</name>
    <dbReference type="NCBI Taxonomy" id="43348"/>
    <lineage>
        <taxon>Bacteria</taxon>
        <taxon>Bacillati</taxon>
        <taxon>Actinomycetota</taxon>
        <taxon>Actinomycetes</taxon>
        <taxon>Mycobacteriales</taxon>
        <taxon>Mycobacteriaceae</taxon>
        <taxon>Mycobacterium</taxon>
    </lineage>
</organism>
<dbReference type="EMBL" id="AP022606">
    <property type="protein sequence ID" value="BBZ10314.1"/>
    <property type="molecule type" value="Genomic_DNA"/>
</dbReference>
<protein>
    <submittedName>
        <fullName evidence="8">Adenylate/guanylate cyclase domain-containing protein</fullName>
    </submittedName>
</protein>
<evidence type="ECO:0000313" key="9">
    <source>
        <dbReference type="Proteomes" id="UP000192441"/>
    </source>
</evidence>
<dbReference type="GO" id="GO:0004016">
    <property type="term" value="F:adenylate cyclase activity"/>
    <property type="evidence" value="ECO:0007669"/>
    <property type="project" value="UniProtKB-ARBA"/>
</dbReference>
<dbReference type="CDD" id="cd06225">
    <property type="entry name" value="HAMP"/>
    <property type="match status" value="1"/>
</dbReference>
<dbReference type="OrthoDB" id="368920at2"/>
<feature type="transmembrane region" description="Helical" evidence="4">
    <location>
        <begin position="215"/>
        <end position="238"/>
    </location>
</feature>
<dbReference type="Gene3D" id="1.10.8.500">
    <property type="entry name" value="HAMP domain in histidine kinase"/>
    <property type="match status" value="1"/>
</dbReference>
<dbReference type="SUPFAM" id="SSF55073">
    <property type="entry name" value="Nucleotide cyclase"/>
    <property type="match status" value="1"/>
</dbReference>
<comment type="similarity">
    <text evidence="1">Belongs to the adenylyl cyclase class-3 family.</text>
</comment>
<feature type="transmembrane region" description="Helical" evidence="4">
    <location>
        <begin position="186"/>
        <end position="209"/>
    </location>
</feature>
<dbReference type="PROSITE" id="PS50125">
    <property type="entry name" value="GUANYLATE_CYCLASE_2"/>
    <property type="match status" value="1"/>
</dbReference>
<dbReference type="Gene3D" id="3.30.70.1230">
    <property type="entry name" value="Nucleotide cyclase"/>
    <property type="match status" value="1"/>
</dbReference>
<dbReference type="RefSeq" id="WP_083130054.1">
    <property type="nucleotide sequence ID" value="NZ_AP022606.1"/>
</dbReference>
<dbReference type="PROSITE" id="PS50885">
    <property type="entry name" value="HAMP"/>
    <property type="match status" value="1"/>
</dbReference>
<dbReference type="InterPro" id="IPR050697">
    <property type="entry name" value="Adenylyl/Guanylyl_Cyclase_3/4"/>
</dbReference>
<evidence type="ECO:0000256" key="2">
    <source>
        <dbReference type="ARBA" id="ARBA00022692"/>
    </source>
</evidence>
<dbReference type="EMBL" id="MVHM01000001">
    <property type="protein sequence ID" value="ORA41279.1"/>
    <property type="molecule type" value="Genomic_DNA"/>
</dbReference>
<dbReference type="InterPro" id="IPR029787">
    <property type="entry name" value="Nucleotide_cyclase"/>
</dbReference>
<keyword evidence="4" id="KW-0472">Membrane</keyword>
<dbReference type="InterPro" id="IPR001054">
    <property type="entry name" value="A/G_cyclase"/>
</dbReference>
<dbReference type="Proteomes" id="UP000467379">
    <property type="component" value="Chromosome"/>
</dbReference>
<proteinExistence type="inferred from homology"/>
<name>A0A7I7VY58_9MYCO</name>
<dbReference type="Pfam" id="PF00211">
    <property type="entry name" value="Guanylate_cyc"/>
    <property type="match status" value="1"/>
</dbReference>
<evidence type="ECO:0000313" key="7">
    <source>
        <dbReference type="EMBL" id="BBZ10314.1"/>
    </source>
</evidence>
<evidence type="ECO:0000256" key="4">
    <source>
        <dbReference type="SAM" id="Phobius"/>
    </source>
</evidence>
<evidence type="ECO:0000259" key="6">
    <source>
        <dbReference type="PROSITE" id="PS50885"/>
    </source>
</evidence>
<dbReference type="AlphaFoldDB" id="A0A7I7VY58"/>
<dbReference type="Proteomes" id="UP000192441">
    <property type="component" value="Unassembled WGS sequence"/>
</dbReference>
<reference evidence="7" key="3">
    <citation type="submission" date="2020-02" db="EMBL/GenBank/DDBJ databases">
        <authorList>
            <person name="Matsumoto Y."/>
            <person name="Kinjo T."/>
            <person name="Motooka D."/>
            <person name="Nabeya D."/>
            <person name="Jung N."/>
            <person name="Uechi K."/>
            <person name="Horii T."/>
            <person name="Iida T."/>
            <person name="Fujita J."/>
            <person name="Nakamura S."/>
        </authorList>
    </citation>
    <scope>NUCLEOTIDE SEQUENCE</scope>
    <source>
        <strain evidence="7">JCM 12687</strain>
    </source>
</reference>
<feature type="domain" description="HAMP" evidence="6">
    <location>
        <begin position="241"/>
        <end position="293"/>
    </location>
</feature>
<gene>
    <name evidence="8" type="ORF">BST20_03970</name>
    <name evidence="7" type="ORF">MBRA_05090</name>
</gene>
<dbReference type="SMART" id="SM00304">
    <property type="entry name" value="HAMP"/>
    <property type="match status" value="1"/>
</dbReference>
<evidence type="ECO:0000313" key="10">
    <source>
        <dbReference type="Proteomes" id="UP000467379"/>
    </source>
</evidence>
<evidence type="ECO:0000256" key="3">
    <source>
        <dbReference type="ARBA" id="ARBA00022989"/>
    </source>
</evidence>
<feature type="transmembrane region" description="Helical" evidence="4">
    <location>
        <begin position="111"/>
        <end position="129"/>
    </location>
</feature>
<feature type="transmembrane region" description="Helical" evidence="4">
    <location>
        <begin position="135"/>
        <end position="155"/>
    </location>
</feature>
<evidence type="ECO:0000259" key="5">
    <source>
        <dbReference type="PROSITE" id="PS50125"/>
    </source>
</evidence>
<dbReference type="Pfam" id="PF00672">
    <property type="entry name" value="HAMP"/>
    <property type="match status" value="1"/>
</dbReference>
<reference evidence="7 10" key="2">
    <citation type="journal article" date="2019" name="Emerg. Microbes Infect.">
        <title>Comprehensive subspecies identification of 175 nontuberculous mycobacteria species based on 7547 genomic profiles.</title>
        <authorList>
            <person name="Matsumoto Y."/>
            <person name="Kinjo T."/>
            <person name="Motooka D."/>
            <person name="Nabeya D."/>
            <person name="Jung N."/>
            <person name="Uechi K."/>
            <person name="Horii T."/>
            <person name="Iida T."/>
            <person name="Fujita J."/>
            <person name="Nakamura S."/>
        </authorList>
    </citation>
    <scope>NUCLEOTIDE SEQUENCE [LARGE SCALE GENOMIC DNA]</scope>
    <source>
        <strain evidence="7 10">JCM 12687</strain>
    </source>
</reference>